<feature type="region of interest" description="Disordered" evidence="1">
    <location>
        <begin position="67"/>
        <end position="98"/>
    </location>
</feature>
<comment type="caution">
    <text evidence="2">The sequence shown here is derived from an EMBL/GenBank/DDBJ whole genome shotgun (WGS) entry which is preliminary data.</text>
</comment>
<accession>A0A7J0GY27</accession>
<feature type="region of interest" description="Disordered" evidence="1">
    <location>
        <begin position="1"/>
        <end position="38"/>
    </location>
</feature>
<name>A0A7J0GY27_9ERIC</name>
<evidence type="ECO:0000256" key="1">
    <source>
        <dbReference type="SAM" id="MobiDB-lite"/>
    </source>
</evidence>
<proteinExistence type="predicted"/>
<organism evidence="2 3">
    <name type="scientific">Actinidia rufa</name>
    <dbReference type="NCBI Taxonomy" id="165716"/>
    <lineage>
        <taxon>Eukaryota</taxon>
        <taxon>Viridiplantae</taxon>
        <taxon>Streptophyta</taxon>
        <taxon>Embryophyta</taxon>
        <taxon>Tracheophyta</taxon>
        <taxon>Spermatophyta</taxon>
        <taxon>Magnoliopsida</taxon>
        <taxon>eudicotyledons</taxon>
        <taxon>Gunneridae</taxon>
        <taxon>Pentapetalae</taxon>
        <taxon>asterids</taxon>
        <taxon>Ericales</taxon>
        <taxon>Actinidiaceae</taxon>
        <taxon>Actinidia</taxon>
    </lineage>
</organism>
<sequence>MSSKQRKSLGPAPRMRDSSRSERTIPSILKAGRGKGHKTDSCWALKFFLIQLVQDRHLKEFIDEEKTQAEKAMAKPNPRFDRRDGDDEGDCNADEEEDQSFRTIHMIGGLRDPDLENRISGEIRVLKQMYEVLSIHSPAKKPRKETTESGSITFTKADLERVQHPDSDPLVIQLRMNNYYFKTILVDTRSLIEVMYYGLFKQLKLTQSDIKPARSPLVGFNAQSHWPLGMVTLKVRARTQELVIKFVVVDIPSPYNAIVG</sequence>
<feature type="compositionally biased region" description="Basic and acidic residues" evidence="1">
    <location>
        <begin position="67"/>
        <end position="85"/>
    </location>
</feature>
<feature type="compositionally biased region" description="Acidic residues" evidence="1">
    <location>
        <begin position="86"/>
        <end position="98"/>
    </location>
</feature>
<keyword evidence="3" id="KW-1185">Reference proteome</keyword>
<gene>
    <name evidence="2" type="ORF">Acr_25g0001320</name>
</gene>
<feature type="compositionally biased region" description="Basic and acidic residues" evidence="1">
    <location>
        <begin position="14"/>
        <end position="23"/>
    </location>
</feature>
<dbReference type="PANTHER" id="PTHR33240:SF15">
    <property type="entry name" value="GAG-PRO-LIKE PROTEIN"/>
    <property type="match status" value="1"/>
</dbReference>
<dbReference type="AlphaFoldDB" id="A0A7J0GY27"/>
<dbReference type="PANTHER" id="PTHR33240">
    <property type="entry name" value="OS08G0508500 PROTEIN"/>
    <property type="match status" value="1"/>
</dbReference>
<evidence type="ECO:0000313" key="3">
    <source>
        <dbReference type="Proteomes" id="UP000585474"/>
    </source>
</evidence>
<evidence type="ECO:0000313" key="2">
    <source>
        <dbReference type="EMBL" id="GFZ15723.1"/>
    </source>
</evidence>
<dbReference type="OrthoDB" id="1752268at2759"/>
<dbReference type="EMBL" id="BJWL01000025">
    <property type="protein sequence ID" value="GFZ15723.1"/>
    <property type="molecule type" value="Genomic_DNA"/>
</dbReference>
<protein>
    <submittedName>
        <fullName evidence="2">Uncharacterized protein</fullName>
    </submittedName>
</protein>
<reference evidence="2 3" key="1">
    <citation type="submission" date="2019-07" db="EMBL/GenBank/DDBJ databases">
        <title>De Novo Assembly of kiwifruit Actinidia rufa.</title>
        <authorList>
            <person name="Sugita-Konishi S."/>
            <person name="Sato K."/>
            <person name="Mori E."/>
            <person name="Abe Y."/>
            <person name="Kisaki G."/>
            <person name="Hamano K."/>
            <person name="Suezawa K."/>
            <person name="Otani M."/>
            <person name="Fukuda T."/>
            <person name="Manabe T."/>
            <person name="Gomi K."/>
            <person name="Tabuchi M."/>
            <person name="Akimitsu K."/>
            <person name="Kataoka I."/>
        </authorList>
    </citation>
    <scope>NUCLEOTIDE SEQUENCE [LARGE SCALE GENOMIC DNA]</scope>
    <source>
        <strain evidence="3">cv. Fuchu</strain>
    </source>
</reference>
<dbReference type="Proteomes" id="UP000585474">
    <property type="component" value="Unassembled WGS sequence"/>
</dbReference>